<organism evidence="2 3">
    <name type="scientific">Brachionus calyciflorus</name>
    <dbReference type="NCBI Taxonomy" id="104777"/>
    <lineage>
        <taxon>Eukaryota</taxon>
        <taxon>Metazoa</taxon>
        <taxon>Spiralia</taxon>
        <taxon>Gnathifera</taxon>
        <taxon>Rotifera</taxon>
        <taxon>Eurotatoria</taxon>
        <taxon>Monogononta</taxon>
        <taxon>Pseudotrocha</taxon>
        <taxon>Ploima</taxon>
        <taxon>Brachionidae</taxon>
        <taxon>Brachionus</taxon>
    </lineage>
</organism>
<feature type="transmembrane region" description="Helical" evidence="1">
    <location>
        <begin position="51"/>
        <end position="75"/>
    </location>
</feature>
<sequence length="186" mass="20660">MSAAILSALIGIRFLNCLVLLTALIVIGISIKDGASYEAQVASVWKSSRIAAIVFYSLALGLGVLSILLMGLNFFVLQTSRILSLLINVFDLLMAIGLIGVSVPLIVADSAMPATVNNTAVRNTLFMVSGIMGLISVFFYLLDLFISRFYQFSIYEDSWYDDLWEYIYKYFYPVPPVYTVEKGDVY</sequence>
<evidence type="ECO:0000256" key="1">
    <source>
        <dbReference type="SAM" id="Phobius"/>
    </source>
</evidence>
<keyword evidence="1" id="KW-1133">Transmembrane helix</keyword>
<feature type="transmembrane region" description="Helical" evidence="1">
    <location>
        <begin position="12"/>
        <end position="31"/>
    </location>
</feature>
<dbReference type="Proteomes" id="UP000663879">
    <property type="component" value="Unassembled WGS sequence"/>
</dbReference>
<dbReference type="AlphaFoldDB" id="A0A813XC55"/>
<keyword evidence="3" id="KW-1185">Reference proteome</keyword>
<comment type="caution">
    <text evidence="2">The sequence shown here is derived from an EMBL/GenBank/DDBJ whole genome shotgun (WGS) entry which is preliminary data.</text>
</comment>
<evidence type="ECO:0000313" key="2">
    <source>
        <dbReference type="EMBL" id="CAF0867881.1"/>
    </source>
</evidence>
<keyword evidence="1" id="KW-0812">Transmembrane</keyword>
<dbReference type="EMBL" id="CAJNOC010001472">
    <property type="protein sequence ID" value="CAF0867881.1"/>
    <property type="molecule type" value="Genomic_DNA"/>
</dbReference>
<name>A0A813XC55_9BILA</name>
<feature type="transmembrane region" description="Helical" evidence="1">
    <location>
        <begin position="126"/>
        <end position="146"/>
    </location>
</feature>
<proteinExistence type="predicted"/>
<reference evidence="2" key="1">
    <citation type="submission" date="2021-02" db="EMBL/GenBank/DDBJ databases">
        <authorList>
            <person name="Nowell W R."/>
        </authorList>
    </citation>
    <scope>NUCLEOTIDE SEQUENCE</scope>
    <source>
        <strain evidence="2">Ploen Becks lab</strain>
    </source>
</reference>
<gene>
    <name evidence="2" type="ORF">OXX778_LOCUS9778</name>
</gene>
<keyword evidence="1" id="KW-0472">Membrane</keyword>
<evidence type="ECO:0000313" key="3">
    <source>
        <dbReference type="Proteomes" id="UP000663879"/>
    </source>
</evidence>
<accession>A0A813XC55</accession>
<feature type="transmembrane region" description="Helical" evidence="1">
    <location>
        <begin position="82"/>
        <end position="106"/>
    </location>
</feature>
<dbReference type="OrthoDB" id="10424085at2759"/>
<protein>
    <submittedName>
        <fullName evidence="2">Uncharacterized protein</fullName>
    </submittedName>
</protein>